<name>A0A9P4K5C3_9PLEO</name>
<reference evidence="3" key="1">
    <citation type="journal article" date="2020" name="Stud. Mycol.">
        <title>101 Dothideomycetes genomes: A test case for predicting lifestyles and emergence of pathogens.</title>
        <authorList>
            <person name="Haridas S."/>
            <person name="Albert R."/>
            <person name="Binder M."/>
            <person name="Bloem J."/>
            <person name="LaButti K."/>
            <person name="Salamov A."/>
            <person name="Andreopoulos B."/>
            <person name="Baker S."/>
            <person name="Barry K."/>
            <person name="Bills G."/>
            <person name="Bluhm B."/>
            <person name="Cannon C."/>
            <person name="Castanera R."/>
            <person name="Culley D."/>
            <person name="Daum C."/>
            <person name="Ezra D."/>
            <person name="Gonzalez J."/>
            <person name="Henrissat B."/>
            <person name="Kuo A."/>
            <person name="Liang C."/>
            <person name="Lipzen A."/>
            <person name="Lutzoni F."/>
            <person name="Magnuson J."/>
            <person name="Mondo S."/>
            <person name="Nolan M."/>
            <person name="Ohm R."/>
            <person name="Pangilinan J."/>
            <person name="Park H.-J."/>
            <person name="Ramirez L."/>
            <person name="Alfaro M."/>
            <person name="Sun H."/>
            <person name="Tritt A."/>
            <person name="Yoshinaga Y."/>
            <person name="Zwiers L.-H."/>
            <person name="Turgeon B."/>
            <person name="Goodwin S."/>
            <person name="Spatafora J."/>
            <person name="Crous P."/>
            <person name="Grigoriev I."/>
        </authorList>
    </citation>
    <scope>NUCLEOTIDE SEQUENCE [LARGE SCALE GENOMIC DNA]</scope>
    <source>
        <strain evidence="3">CBS 304.66</strain>
    </source>
</reference>
<dbReference type="AlphaFoldDB" id="A0A9P4K5C3"/>
<evidence type="ECO:0000313" key="3">
    <source>
        <dbReference type="Proteomes" id="UP000800093"/>
    </source>
</evidence>
<dbReference type="Proteomes" id="UP000800093">
    <property type="component" value="Unassembled WGS sequence"/>
</dbReference>
<feature type="region of interest" description="Disordered" evidence="1">
    <location>
        <begin position="127"/>
        <end position="149"/>
    </location>
</feature>
<evidence type="ECO:0000313" key="2">
    <source>
        <dbReference type="EMBL" id="KAF2262897.1"/>
    </source>
</evidence>
<keyword evidence="3" id="KW-1185">Reference proteome</keyword>
<sequence length="149" mass="16834">MELQDALDMCGSTGLHAYRLAVALRHREKHWPSIFKQVLRELNNWILSGALPCHCVQRNRKRHRKSIGNTPIGKGKGVRDEAILVVAGALRGLRAARCAPVRRSRTESDPSFPRRVVWGVGEAQQIIAQQQRRPREPTFDGSGLDLQRQ</sequence>
<accession>A0A9P4K5C3</accession>
<proteinExistence type="predicted"/>
<gene>
    <name evidence="2" type="ORF">CC78DRAFT_569422</name>
</gene>
<organism evidence="2 3">
    <name type="scientific">Lojkania enalia</name>
    <dbReference type="NCBI Taxonomy" id="147567"/>
    <lineage>
        <taxon>Eukaryota</taxon>
        <taxon>Fungi</taxon>
        <taxon>Dikarya</taxon>
        <taxon>Ascomycota</taxon>
        <taxon>Pezizomycotina</taxon>
        <taxon>Dothideomycetes</taxon>
        <taxon>Pleosporomycetidae</taxon>
        <taxon>Pleosporales</taxon>
        <taxon>Pleosporales incertae sedis</taxon>
        <taxon>Lojkania</taxon>
    </lineage>
</organism>
<protein>
    <submittedName>
        <fullName evidence="2">Uncharacterized protein</fullName>
    </submittedName>
</protein>
<dbReference type="EMBL" id="ML986634">
    <property type="protein sequence ID" value="KAF2262897.1"/>
    <property type="molecule type" value="Genomic_DNA"/>
</dbReference>
<comment type="caution">
    <text evidence="2">The sequence shown here is derived from an EMBL/GenBank/DDBJ whole genome shotgun (WGS) entry which is preliminary data.</text>
</comment>
<evidence type="ECO:0000256" key="1">
    <source>
        <dbReference type="SAM" id="MobiDB-lite"/>
    </source>
</evidence>